<evidence type="ECO:0000313" key="1">
    <source>
        <dbReference type="EMBL" id="GES77839.1"/>
    </source>
</evidence>
<dbReference type="Proteomes" id="UP000615446">
    <property type="component" value="Unassembled WGS sequence"/>
</dbReference>
<dbReference type="AlphaFoldDB" id="A0A8H3QID8"/>
<proteinExistence type="predicted"/>
<name>A0A8H3QID8_9GLOM</name>
<protein>
    <submittedName>
        <fullName evidence="1">Uncharacterized protein</fullName>
    </submittedName>
</protein>
<gene>
    <name evidence="1" type="ORF">RCL2_000517200</name>
</gene>
<reference evidence="1" key="1">
    <citation type="submission" date="2019-10" db="EMBL/GenBank/DDBJ databases">
        <title>Conservation and host-specific expression of non-tandemly repeated heterogenous ribosome RNA gene in arbuscular mycorrhizal fungi.</title>
        <authorList>
            <person name="Maeda T."/>
            <person name="Kobayashi Y."/>
            <person name="Nakagawa T."/>
            <person name="Ezawa T."/>
            <person name="Yamaguchi K."/>
            <person name="Bino T."/>
            <person name="Nishimoto Y."/>
            <person name="Shigenobu S."/>
            <person name="Kawaguchi M."/>
        </authorList>
    </citation>
    <scope>NUCLEOTIDE SEQUENCE</scope>
    <source>
        <strain evidence="1">HR1</strain>
    </source>
</reference>
<accession>A0A8H3QID8</accession>
<comment type="caution">
    <text evidence="1">The sequence shown here is derived from an EMBL/GenBank/DDBJ whole genome shotgun (WGS) entry which is preliminary data.</text>
</comment>
<organism evidence="1 2">
    <name type="scientific">Rhizophagus clarus</name>
    <dbReference type="NCBI Taxonomy" id="94130"/>
    <lineage>
        <taxon>Eukaryota</taxon>
        <taxon>Fungi</taxon>
        <taxon>Fungi incertae sedis</taxon>
        <taxon>Mucoromycota</taxon>
        <taxon>Glomeromycotina</taxon>
        <taxon>Glomeromycetes</taxon>
        <taxon>Glomerales</taxon>
        <taxon>Glomeraceae</taxon>
        <taxon>Rhizophagus</taxon>
    </lineage>
</organism>
<dbReference type="EMBL" id="BLAL01000034">
    <property type="protein sequence ID" value="GES77839.1"/>
    <property type="molecule type" value="Genomic_DNA"/>
</dbReference>
<evidence type="ECO:0000313" key="2">
    <source>
        <dbReference type="Proteomes" id="UP000615446"/>
    </source>
</evidence>
<sequence length="159" mass="18554">MTINFYKEIIDNYKKLYYYIINLNNSSTEKIEIILSYLYYESITLTKLQSREILNLLFTIRFLTFYPSILVTIFKRDDFCIGNEGIAWKNLLSWSSSVTIQKFFVLHLFASNSEGSDRTIELISLKSTNLFTIKDKRLLAGSNINSKTVRTINTFILSP</sequence>